<feature type="compositionally biased region" description="Pro residues" evidence="9">
    <location>
        <begin position="566"/>
        <end position="582"/>
    </location>
</feature>
<evidence type="ECO:0000256" key="8">
    <source>
        <dbReference type="ARBA" id="ARBA00023012"/>
    </source>
</evidence>
<proteinExistence type="predicted"/>
<dbReference type="SUPFAM" id="SSF47384">
    <property type="entry name" value="Homodimeric domain of signal transducing histidine kinase"/>
    <property type="match status" value="1"/>
</dbReference>
<evidence type="ECO:0000256" key="2">
    <source>
        <dbReference type="ARBA" id="ARBA00012438"/>
    </source>
</evidence>
<dbReference type="InterPro" id="IPR005467">
    <property type="entry name" value="His_kinase_dom"/>
</dbReference>
<dbReference type="InterPro" id="IPR000253">
    <property type="entry name" value="FHA_dom"/>
</dbReference>
<dbReference type="InterPro" id="IPR029016">
    <property type="entry name" value="GAF-like_dom_sf"/>
</dbReference>
<dbReference type="PROSITE" id="PS50109">
    <property type="entry name" value="HIS_KIN"/>
    <property type="match status" value="1"/>
</dbReference>
<dbReference type="InterPro" id="IPR004358">
    <property type="entry name" value="Sig_transdc_His_kin-like_C"/>
</dbReference>
<keyword evidence="6" id="KW-0418">Kinase</keyword>
<accession>A0A7V8VE19</accession>
<dbReference type="SMART" id="SM00388">
    <property type="entry name" value="HisKA"/>
    <property type="match status" value="1"/>
</dbReference>
<dbReference type="Pfam" id="PF02518">
    <property type="entry name" value="HATPase_c"/>
    <property type="match status" value="1"/>
</dbReference>
<keyword evidence="3" id="KW-0597">Phosphoprotein</keyword>
<evidence type="ECO:0000259" key="10">
    <source>
        <dbReference type="PROSITE" id="PS50006"/>
    </source>
</evidence>
<gene>
    <name evidence="12" type="ORF">H0921_09230</name>
</gene>
<dbReference type="Pfam" id="PF00498">
    <property type="entry name" value="FHA"/>
    <property type="match status" value="1"/>
</dbReference>
<evidence type="ECO:0000313" key="13">
    <source>
        <dbReference type="Proteomes" id="UP000542342"/>
    </source>
</evidence>
<evidence type="ECO:0000256" key="4">
    <source>
        <dbReference type="ARBA" id="ARBA00022679"/>
    </source>
</evidence>
<dbReference type="InterPro" id="IPR003594">
    <property type="entry name" value="HATPase_dom"/>
</dbReference>
<dbReference type="Gene3D" id="1.10.287.130">
    <property type="match status" value="1"/>
</dbReference>
<evidence type="ECO:0000313" key="12">
    <source>
        <dbReference type="EMBL" id="MBA2226340.1"/>
    </source>
</evidence>
<evidence type="ECO:0000256" key="1">
    <source>
        <dbReference type="ARBA" id="ARBA00000085"/>
    </source>
</evidence>
<feature type="domain" description="Histidine kinase" evidence="11">
    <location>
        <begin position="341"/>
        <end position="556"/>
    </location>
</feature>
<keyword evidence="7" id="KW-0067">ATP-binding</keyword>
<keyword evidence="5" id="KW-0547">Nucleotide-binding</keyword>
<dbReference type="PANTHER" id="PTHR43065">
    <property type="entry name" value="SENSOR HISTIDINE KINASE"/>
    <property type="match status" value="1"/>
</dbReference>
<dbReference type="RefSeq" id="WP_194537774.1">
    <property type="nucleotide sequence ID" value="NZ_JACEFB010000005.1"/>
</dbReference>
<dbReference type="PROSITE" id="PS50006">
    <property type="entry name" value="FHA_DOMAIN"/>
    <property type="match status" value="1"/>
</dbReference>
<dbReference type="SMART" id="SM00065">
    <property type="entry name" value="GAF"/>
    <property type="match status" value="1"/>
</dbReference>
<dbReference type="SMART" id="SM00240">
    <property type="entry name" value="FHA"/>
    <property type="match status" value="1"/>
</dbReference>
<dbReference type="Proteomes" id="UP000542342">
    <property type="component" value="Unassembled WGS sequence"/>
</dbReference>
<keyword evidence="4" id="KW-0808">Transferase</keyword>
<dbReference type="Gene3D" id="3.30.450.40">
    <property type="match status" value="1"/>
</dbReference>
<dbReference type="AlphaFoldDB" id="A0A7V8VE19"/>
<dbReference type="CDD" id="cd00082">
    <property type="entry name" value="HisKA"/>
    <property type="match status" value="1"/>
</dbReference>
<dbReference type="InterPro" id="IPR003018">
    <property type="entry name" value="GAF"/>
</dbReference>
<reference evidence="12 13" key="1">
    <citation type="submission" date="2020-07" db="EMBL/GenBank/DDBJ databases">
        <title>Thermogemmata thermophila gen. nov., sp. nov., a novel moderate thermophilic planctomycete from a Kamchatka hot spring.</title>
        <authorList>
            <person name="Elcheninov A.G."/>
            <person name="Podosokorskaya O.A."/>
            <person name="Kovaleva O.L."/>
            <person name="Novikov A."/>
            <person name="Bonch-Osmolovskaya E.A."/>
            <person name="Toshchakov S.V."/>
            <person name="Kublanov I.V."/>
        </authorList>
    </citation>
    <scope>NUCLEOTIDE SEQUENCE [LARGE SCALE GENOMIC DNA]</scope>
    <source>
        <strain evidence="12 13">2918</strain>
    </source>
</reference>
<organism evidence="12 13">
    <name type="scientific">Thermogemmata fonticola</name>
    <dbReference type="NCBI Taxonomy" id="2755323"/>
    <lineage>
        <taxon>Bacteria</taxon>
        <taxon>Pseudomonadati</taxon>
        <taxon>Planctomycetota</taxon>
        <taxon>Planctomycetia</taxon>
        <taxon>Gemmatales</taxon>
        <taxon>Gemmataceae</taxon>
        <taxon>Thermogemmata</taxon>
    </lineage>
</organism>
<dbReference type="GO" id="GO:0005524">
    <property type="term" value="F:ATP binding"/>
    <property type="evidence" value="ECO:0007669"/>
    <property type="project" value="UniProtKB-KW"/>
</dbReference>
<dbReference type="PANTHER" id="PTHR43065:SF10">
    <property type="entry name" value="PEROXIDE STRESS-ACTIVATED HISTIDINE KINASE MAK3"/>
    <property type="match status" value="1"/>
</dbReference>
<evidence type="ECO:0000256" key="9">
    <source>
        <dbReference type="SAM" id="MobiDB-lite"/>
    </source>
</evidence>
<comment type="caution">
    <text evidence="12">The sequence shown here is derived from an EMBL/GenBank/DDBJ whole genome shotgun (WGS) entry which is preliminary data.</text>
</comment>
<dbReference type="PRINTS" id="PR00344">
    <property type="entry name" value="BCTRLSENSOR"/>
</dbReference>
<keyword evidence="8" id="KW-0902">Two-component regulatory system</keyword>
<dbReference type="SUPFAM" id="SSF55874">
    <property type="entry name" value="ATPase domain of HSP90 chaperone/DNA topoisomerase II/histidine kinase"/>
    <property type="match status" value="1"/>
</dbReference>
<feature type="domain" description="FHA" evidence="10">
    <location>
        <begin position="23"/>
        <end position="73"/>
    </location>
</feature>
<dbReference type="CDD" id="cd00075">
    <property type="entry name" value="HATPase"/>
    <property type="match status" value="1"/>
</dbReference>
<protein>
    <recommendedName>
        <fullName evidence="2">histidine kinase</fullName>
        <ecNumber evidence="2">2.7.13.3</ecNumber>
    </recommendedName>
</protein>
<dbReference type="InterPro" id="IPR008984">
    <property type="entry name" value="SMAD_FHA_dom_sf"/>
</dbReference>
<dbReference type="SMART" id="SM00387">
    <property type="entry name" value="HATPase_c"/>
    <property type="match status" value="1"/>
</dbReference>
<dbReference type="CDD" id="cd00060">
    <property type="entry name" value="FHA"/>
    <property type="match status" value="1"/>
</dbReference>
<keyword evidence="13" id="KW-1185">Reference proteome</keyword>
<evidence type="ECO:0000256" key="3">
    <source>
        <dbReference type="ARBA" id="ARBA00022553"/>
    </source>
</evidence>
<dbReference type="EC" id="2.7.13.3" evidence="2"/>
<evidence type="ECO:0000259" key="11">
    <source>
        <dbReference type="PROSITE" id="PS50109"/>
    </source>
</evidence>
<evidence type="ECO:0000256" key="7">
    <source>
        <dbReference type="ARBA" id="ARBA00022840"/>
    </source>
</evidence>
<name>A0A7V8VE19_9BACT</name>
<feature type="region of interest" description="Disordered" evidence="9">
    <location>
        <begin position="560"/>
        <end position="593"/>
    </location>
</feature>
<comment type="catalytic activity">
    <reaction evidence="1">
        <text>ATP + protein L-histidine = ADP + protein N-phospho-L-histidine.</text>
        <dbReference type="EC" id="2.7.13.3"/>
    </reaction>
</comment>
<dbReference type="Gene3D" id="2.60.200.20">
    <property type="match status" value="1"/>
</dbReference>
<dbReference type="Gene3D" id="3.30.565.10">
    <property type="entry name" value="Histidine kinase-like ATPase, C-terminal domain"/>
    <property type="match status" value="1"/>
</dbReference>
<dbReference type="Pfam" id="PF13185">
    <property type="entry name" value="GAF_2"/>
    <property type="match status" value="1"/>
</dbReference>
<dbReference type="GO" id="GO:0000155">
    <property type="term" value="F:phosphorelay sensor kinase activity"/>
    <property type="evidence" value="ECO:0007669"/>
    <property type="project" value="InterPro"/>
</dbReference>
<dbReference type="InterPro" id="IPR036890">
    <property type="entry name" value="HATPase_C_sf"/>
</dbReference>
<evidence type="ECO:0000256" key="6">
    <source>
        <dbReference type="ARBA" id="ARBA00022777"/>
    </source>
</evidence>
<evidence type="ECO:0000256" key="5">
    <source>
        <dbReference type="ARBA" id="ARBA00022741"/>
    </source>
</evidence>
<dbReference type="InterPro" id="IPR036097">
    <property type="entry name" value="HisK_dim/P_sf"/>
</dbReference>
<sequence length="593" mass="64896">MARLIVTRGVDEGRQFELVDPVVTVGRHSSNTVILHDIQVSRRHLELRANEGGTHHLRDLGSGNGTWVNGRSVLEALLRNGDTITVGQTVLLYVSGGPGGGGGSVERTERVRWVSGAPVPDYPPELIRTIPGEWGSRIFRDPQTASEWVRLRLAGLSMLYEAAEAVSHILDLDQLLDKLLELVLQTTEADHGCIVLLDNGGQLVPRAVRYRPGVPQDREWTVSRTIVEHVLREGKGLLISDVAADERFQSVDSLHRHHVSEVICVPLRGRRETVGVLFVDTQSSLKEVLARDKEGGKFREDHLTLVIAVAHQAAIAVEESRYHQALLQAERLAAIGQTIAALSHHIKNIMQGIRFGADLVRTALRDNDRELLLKGWRLVERNQERIDQLILDMLSFSKEREPILEAVNLNALCEDVLEVVRGRAQEAQVALHWHEGSGVEQVLCDPEGIHRALLNIVCNAVEAVEGRPNGQVVVQTGVEGEEGEWAVIRVSDNGPGIPPEEQEAIFQPFVSSKGSRGTGLGLPVSRKILREHGGDVLLQSVVGQGSCFILRLPLRWAAPEPALAPENPPAPLDPPNVPPTAPSPALSSGQTQP</sequence>
<dbReference type="InterPro" id="IPR003661">
    <property type="entry name" value="HisK_dim/P_dom"/>
</dbReference>
<dbReference type="SUPFAM" id="SSF49879">
    <property type="entry name" value="SMAD/FHA domain"/>
    <property type="match status" value="1"/>
</dbReference>
<dbReference type="SUPFAM" id="SSF55781">
    <property type="entry name" value="GAF domain-like"/>
    <property type="match status" value="1"/>
</dbReference>
<dbReference type="EMBL" id="JACEFB010000005">
    <property type="protein sequence ID" value="MBA2226340.1"/>
    <property type="molecule type" value="Genomic_DNA"/>
</dbReference>